<evidence type="ECO:0000313" key="4">
    <source>
        <dbReference type="Proteomes" id="UP001148614"/>
    </source>
</evidence>
<dbReference type="InterPro" id="IPR044662">
    <property type="entry name" value="HS1/DABB1-like"/>
</dbReference>
<organism evidence="3 4">
    <name type="scientific">Xylaria arbuscula</name>
    <dbReference type="NCBI Taxonomy" id="114810"/>
    <lineage>
        <taxon>Eukaryota</taxon>
        <taxon>Fungi</taxon>
        <taxon>Dikarya</taxon>
        <taxon>Ascomycota</taxon>
        <taxon>Pezizomycotina</taxon>
        <taxon>Sordariomycetes</taxon>
        <taxon>Xylariomycetidae</taxon>
        <taxon>Xylariales</taxon>
        <taxon>Xylariaceae</taxon>
        <taxon>Xylaria</taxon>
    </lineage>
</organism>
<comment type="subunit">
    <text evidence="1">Homodimer.</text>
</comment>
<dbReference type="Proteomes" id="UP001148614">
    <property type="component" value="Unassembled WGS sequence"/>
</dbReference>
<dbReference type="AlphaFoldDB" id="A0A9W8NJH1"/>
<keyword evidence="4" id="KW-1185">Reference proteome</keyword>
<dbReference type="InterPro" id="IPR011008">
    <property type="entry name" value="Dimeric_a/b-barrel"/>
</dbReference>
<dbReference type="SMART" id="SM00886">
    <property type="entry name" value="Dabb"/>
    <property type="match status" value="1"/>
</dbReference>
<comment type="caution">
    <text evidence="3">The sequence shown here is derived from an EMBL/GenBank/DDBJ whole genome shotgun (WGS) entry which is preliminary data.</text>
</comment>
<name>A0A9W8NJH1_9PEZI</name>
<proteinExistence type="predicted"/>
<reference evidence="3" key="1">
    <citation type="submission" date="2022-07" db="EMBL/GenBank/DDBJ databases">
        <title>Genome Sequence of Xylaria arbuscula.</title>
        <authorList>
            <person name="Buettner E."/>
        </authorList>
    </citation>
    <scope>NUCLEOTIDE SEQUENCE</scope>
    <source>
        <strain evidence="3">VT107</strain>
    </source>
</reference>
<accession>A0A9W8NJH1</accession>
<dbReference type="PANTHER" id="PTHR33178">
    <property type="match status" value="1"/>
</dbReference>
<gene>
    <name evidence="3" type="ORF">NPX13_g2586</name>
</gene>
<dbReference type="PANTHER" id="PTHR33178:SF10">
    <property type="entry name" value="STRESS-RESPONSE A_B BARREL DOMAIN-CONTAINING PROTEIN"/>
    <property type="match status" value="1"/>
</dbReference>
<protein>
    <recommendedName>
        <fullName evidence="2">Stress-response A/B barrel domain-containing protein</fullName>
    </recommendedName>
</protein>
<dbReference type="SUPFAM" id="SSF54909">
    <property type="entry name" value="Dimeric alpha+beta barrel"/>
    <property type="match status" value="1"/>
</dbReference>
<evidence type="ECO:0000256" key="1">
    <source>
        <dbReference type="ARBA" id="ARBA00011738"/>
    </source>
</evidence>
<dbReference type="VEuPathDB" id="FungiDB:F4678DRAFT_431250"/>
<feature type="domain" description="Stress-response A/B barrel" evidence="2">
    <location>
        <begin position="3"/>
        <end position="98"/>
    </location>
</feature>
<evidence type="ECO:0000313" key="3">
    <source>
        <dbReference type="EMBL" id="KAJ3577979.1"/>
    </source>
</evidence>
<dbReference type="Pfam" id="PF07876">
    <property type="entry name" value="Dabb"/>
    <property type="match status" value="1"/>
</dbReference>
<dbReference type="EMBL" id="JANPWZ010000278">
    <property type="protein sequence ID" value="KAJ3577979.1"/>
    <property type="molecule type" value="Genomic_DNA"/>
</dbReference>
<dbReference type="InterPro" id="IPR013097">
    <property type="entry name" value="Dabb"/>
</dbReference>
<evidence type="ECO:0000259" key="2">
    <source>
        <dbReference type="PROSITE" id="PS51502"/>
    </source>
</evidence>
<sequence>MPIFHAVLFKLKSGVSEAQLAELRAAGEGMLGAIPGLQSFHMGPPVPSTAHRAQGFNMAIMTIIDTEENLLAYAGHPAHLKVHNLRLPLCDETVVYDLEI</sequence>
<dbReference type="PROSITE" id="PS51502">
    <property type="entry name" value="S_R_A_B_BARREL"/>
    <property type="match status" value="1"/>
</dbReference>
<dbReference type="Gene3D" id="3.30.70.100">
    <property type="match status" value="1"/>
</dbReference>